<dbReference type="AlphaFoldDB" id="A0A0J7N4S0"/>
<dbReference type="Gene3D" id="3.30.497.10">
    <property type="entry name" value="Antithrombin, subunit I, domain 2"/>
    <property type="match status" value="1"/>
</dbReference>
<dbReference type="InterPro" id="IPR023796">
    <property type="entry name" value="Serpin_dom"/>
</dbReference>
<evidence type="ECO:0000259" key="3">
    <source>
        <dbReference type="Pfam" id="PF00079"/>
    </source>
</evidence>
<name>A0A0J7N4S0_LASNI</name>
<dbReference type="Pfam" id="PF00079">
    <property type="entry name" value="Serpin"/>
    <property type="match status" value="1"/>
</dbReference>
<comment type="caution">
    <text evidence="4">The sequence shown here is derived from an EMBL/GenBank/DDBJ whole genome shotgun (WGS) entry which is preliminary data.</text>
</comment>
<proteinExistence type="predicted"/>
<evidence type="ECO:0000313" key="4">
    <source>
        <dbReference type="EMBL" id="KMQ87660.1"/>
    </source>
</evidence>
<organism evidence="4 5">
    <name type="scientific">Lasius niger</name>
    <name type="common">Black garden ant</name>
    <dbReference type="NCBI Taxonomy" id="67767"/>
    <lineage>
        <taxon>Eukaryota</taxon>
        <taxon>Metazoa</taxon>
        <taxon>Ecdysozoa</taxon>
        <taxon>Arthropoda</taxon>
        <taxon>Hexapoda</taxon>
        <taxon>Insecta</taxon>
        <taxon>Pterygota</taxon>
        <taxon>Neoptera</taxon>
        <taxon>Endopterygota</taxon>
        <taxon>Hymenoptera</taxon>
        <taxon>Apocrita</taxon>
        <taxon>Aculeata</taxon>
        <taxon>Formicoidea</taxon>
        <taxon>Formicidae</taxon>
        <taxon>Formicinae</taxon>
        <taxon>Lasius</taxon>
        <taxon>Lasius</taxon>
    </lineage>
</organism>
<evidence type="ECO:0000256" key="2">
    <source>
        <dbReference type="ARBA" id="ARBA00022900"/>
    </source>
</evidence>
<accession>A0A0J7N4S0</accession>
<dbReference type="Proteomes" id="UP000036403">
    <property type="component" value="Unassembled WGS sequence"/>
</dbReference>
<reference evidence="4 5" key="1">
    <citation type="submission" date="2015-04" db="EMBL/GenBank/DDBJ databases">
        <title>Lasius niger genome sequencing.</title>
        <authorList>
            <person name="Konorov E.A."/>
            <person name="Nikitin M.A."/>
            <person name="Kirill M.V."/>
            <person name="Chang P."/>
        </authorList>
    </citation>
    <scope>NUCLEOTIDE SEQUENCE [LARGE SCALE GENOMIC DNA]</scope>
    <source>
        <tissue evidence="4">Whole</tissue>
    </source>
</reference>
<evidence type="ECO:0000256" key="1">
    <source>
        <dbReference type="ARBA" id="ARBA00022690"/>
    </source>
</evidence>
<dbReference type="EMBL" id="LBMM01010124">
    <property type="protein sequence ID" value="KMQ87660.1"/>
    <property type="molecule type" value="Genomic_DNA"/>
</dbReference>
<sequence length="278" mass="31944">MEKEQEQKDVVAMEYINMENEELCKKFVVRIKEKFKNFPETAKLGTGIPRSPRIVLSYELSMIVNELPFQNKTESLFLLFPAKMSPTKTKGKIRFESSDEILQLVERLATKEGIDELRKVLDGDEALPPVHPIIRPFVLEFADELPIDELLQISGAGDLLKLEKNHLQNFVAEGQTLHLGDAVHRAYIRVTPEERTIASAITVLFTKNEGFFQPMNEVDHTKFKYSFVLLIYDRSSHTILFLGAINNKHDDEEKLSFLHSLPSKEEKKPRLRSVSFSI</sequence>
<evidence type="ECO:0000313" key="5">
    <source>
        <dbReference type="Proteomes" id="UP000036403"/>
    </source>
</evidence>
<dbReference type="OrthoDB" id="7552414at2759"/>
<dbReference type="InterPro" id="IPR036186">
    <property type="entry name" value="Serpin_sf"/>
</dbReference>
<dbReference type="STRING" id="67767.A0A0J7N4S0"/>
<keyword evidence="5" id="KW-1185">Reference proteome</keyword>
<keyword evidence="1" id="KW-0646">Protease inhibitor</keyword>
<dbReference type="PaxDb" id="67767-A0A0J7N4S0"/>
<feature type="domain" description="Serpin" evidence="3">
    <location>
        <begin position="61"/>
        <end position="247"/>
    </location>
</feature>
<dbReference type="InterPro" id="IPR042178">
    <property type="entry name" value="Serpin_sf_1"/>
</dbReference>
<keyword evidence="2" id="KW-0722">Serine protease inhibitor</keyword>
<gene>
    <name evidence="4" type="ORF">RF55_12995</name>
</gene>
<dbReference type="GO" id="GO:0004867">
    <property type="term" value="F:serine-type endopeptidase inhibitor activity"/>
    <property type="evidence" value="ECO:0007669"/>
    <property type="project" value="UniProtKB-KW"/>
</dbReference>
<dbReference type="SUPFAM" id="SSF56574">
    <property type="entry name" value="Serpins"/>
    <property type="match status" value="1"/>
</dbReference>
<protein>
    <submittedName>
        <fullName evidence="4">Serpin-like protein</fullName>
    </submittedName>
</protein>